<keyword evidence="5" id="KW-0520">NAD</keyword>
<dbReference type="OrthoDB" id="9800167at2"/>
<keyword evidence="6" id="KW-0614">Plasmid</keyword>
<proteinExistence type="predicted"/>
<dbReference type="KEGG" id="buz:AYM40_35710"/>
<dbReference type="InterPro" id="IPR036188">
    <property type="entry name" value="FAD/NAD-bd_sf"/>
</dbReference>
<evidence type="ECO:0000256" key="3">
    <source>
        <dbReference type="ARBA" id="ARBA00022827"/>
    </source>
</evidence>
<name>A0A160FX20_9BURK</name>
<evidence type="ECO:0000256" key="4">
    <source>
        <dbReference type="ARBA" id="ARBA00022857"/>
    </source>
</evidence>
<dbReference type="PRINTS" id="PR00419">
    <property type="entry name" value="ADXRDTASE"/>
</dbReference>
<protein>
    <recommendedName>
        <fullName evidence="8">FAD-dependent oxidoreductase</fullName>
    </recommendedName>
</protein>
<gene>
    <name evidence="6" type="ORF">AYM40_35710</name>
</gene>
<evidence type="ECO:0000256" key="5">
    <source>
        <dbReference type="ARBA" id="ARBA00023027"/>
    </source>
</evidence>
<evidence type="ECO:0000256" key="2">
    <source>
        <dbReference type="ARBA" id="ARBA00022729"/>
    </source>
</evidence>
<dbReference type="Pfam" id="PF13450">
    <property type="entry name" value="NAD_binding_8"/>
    <property type="match status" value="1"/>
</dbReference>
<keyword evidence="7" id="KW-1185">Reference proteome</keyword>
<keyword evidence="4" id="KW-0521">NADP</keyword>
<keyword evidence="1" id="KW-0285">Flavoprotein</keyword>
<dbReference type="AlphaFoldDB" id="A0A160FX20"/>
<keyword evidence="3" id="KW-0274">FAD</keyword>
<dbReference type="PANTHER" id="PTHR46091:SF3">
    <property type="entry name" value="AMINE OXIDASE DOMAIN-CONTAINING PROTEIN"/>
    <property type="match status" value="1"/>
</dbReference>
<dbReference type="InterPro" id="IPR052206">
    <property type="entry name" value="Retinol_saturase"/>
</dbReference>
<accession>A0A160FX20</accession>
<evidence type="ECO:0000313" key="7">
    <source>
        <dbReference type="Proteomes" id="UP000076852"/>
    </source>
</evidence>
<evidence type="ECO:0000313" key="6">
    <source>
        <dbReference type="EMBL" id="ANB77726.1"/>
    </source>
</evidence>
<dbReference type="RefSeq" id="WP_063500933.1">
    <property type="nucleotide sequence ID" value="NZ_CP014580.1"/>
</dbReference>
<dbReference type="Gene3D" id="3.50.50.60">
    <property type="entry name" value="FAD/NAD(P)-binding domain"/>
    <property type="match status" value="2"/>
</dbReference>
<evidence type="ECO:0000256" key="1">
    <source>
        <dbReference type="ARBA" id="ARBA00022630"/>
    </source>
</evidence>
<geneLocation type="plasmid" evidence="7">
    <name>polga1</name>
</geneLocation>
<dbReference type="Proteomes" id="UP000076852">
    <property type="component" value="Plasmid pOLGA1"/>
</dbReference>
<keyword evidence="2" id="KW-0732">Signal</keyword>
<evidence type="ECO:0008006" key="8">
    <source>
        <dbReference type="Google" id="ProtNLM"/>
    </source>
</evidence>
<organism evidence="6 7">
    <name type="scientific">Paraburkholderia phytofirmans OLGA172</name>
    <dbReference type="NCBI Taxonomy" id="1417228"/>
    <lineage>
        <taxon>Bacteria</taxon>
        <taxon>Pseudomonadati</taxon>
        <taxon>Pseudomonadota</taxon>
        <taxon>Betaproteobacteria</taxon>
        <taxon>Burkholderiales</taxon>
        <taxon>Burkholderiaceae</taxon>
        <taxon>Paraburkholderia</taxon>
    </lineage>
</organism>
<dbReference type="SUPFAM" id="SSF51905">
    <property type="entry name" value="FAD/NAD(P)-binding domain"/>
    <property type="match status" value="1"/>
</dbReference>
<sequence>MWDVIVIGSGISGLGAAAALARQGRRVLVLEQHSVAGGLTQTFTREDWTFATGVHYIGGVGDIAGSSGQIGRILAWLTDGALRFVSCGNPYDIVRLPGIEFGILYPKERYREALLARFPAQHEAIGRWFAACEAALHSAFARFAMCGMPQWLAWGMHLIHGDEVEHWAQRTLASTLAAVPDPQLRAVLGARWGDYGAPPDSAPMLEHALVTGSYNAGAYYPVGGPTRIGHTLVPVVEASGGEVQLGAAVEHILVTGGHVAGVAFSQGGTRRTEHASHVISAMGIANTVSCLDAATAPAWQETLRGLRPGLAHLALYVGLDGDIAAAGASGANVWIYESEDIGRVWHNVEEDDPPGLFVSFPSMKDRTWTGKPTAEVIALCDARAFAPWLDTADGRRSEQYLELKGRIEKRLLARFCRHFPALAPLIRFHELSTPLTQQRYLRSPGGAMYGLEMTAARLTHLVIHKSTVPETMLDSKVAGRGLLTMRISRLLSDFQHEDPKRRGSMGGRRI</sequence>
<reference evidence="6 7" key="1">
    <citation type="journal article" date="2016" name="Gene">
        <title>PacBio SMRT assembly of a complex multi-replicon genome reveals chlorocatechol degradative operon in a region of genome plasticity.</title>
        <authorList>
            <person name="Ricker N."/>
            <person name="Shen S.Y."/>
            <person name="Goordial J."/>
            <person name="Jin S."/>
            <person name="Fulthorpe R.R."/>
        </authorList>
    </citation>
    <scope>NUCLEOTIDE SEQUENCE [LARGE SCALE GENOMIC DNA]</scope>
    <source>
        <strain evidence="6 7">OLGA172</strain>
        <plasmid evidence="7">polga1</plasmid>
    </source>
</reference>
<dbReference type="PANTHER" id="PTHR46091">
    <property type="entry name" value="BLR7054 PROTEIN"/>
    <property type="match status" value="1"/>
</dbReference>
<dbReference type="EMBL" id="CP014580">
    <property type="protein sequence ID" value="ANB77726.1"/>
    <property type="molecule type" value="Genomic_DNA"/>
</dbReference>